<dbReference type="GO" id="GO:0005778">
    <property type="term" value="C:peroxisomal membrane"/>
    <property type="evidence" value="ECO:0007669"/>
    <property type="project" value="UniProtKB-SubCell"/>
</dbReference>
<dbReference type="EC" id="2.3.2.27" evidence="5"/>
<dbReference type="Pfam" id="PF04757">
    <property type="entry name" value="Pex2_Pex12"/>
    <property type="match status" value="1"/>
</dbReference>
<evidence type="ECO:0000256" key="9">
    <source>
        <dbReference type="ARBA" id="ARBA00022692"/>
    </source>
</evidence>
<dbReference type="GO" id="GO:0016558">
    <property type="term" value="P:protein import into peroxisome matrix"/>
    <property type="evidence" value="ECO:0007669"/>
    <property type="project" value="InterPro"/>
</dbReference>
<dbReference type="Ensembl" id="ENSCHIT00010032271.1">
    <property type="protein sequence ID" value="ENSCHIP00010022818.1"/>
    <property type="gene ID" value="ENSCHIG00010016881.1"/>
</dbReference>
<dbReference type="SMART" id="SM00184">
    <property type="entry name" value="RING"/>
    <property type="match status" value="1"/>
</dbReference>
<dbReference type="GO" id="GO:0008270">
    <property type="term" value="F:zinc ion binding"/>
    <property type="evidence" value="ECO:0007669"/>
    <property type="project" value="UniProtKB-KW"/>
</dbReference>
<comment type="subcellular location">
    <subcellularLocation>
        <location evidence="2">Peroxisome membrane</location>
        <topology evidence="2">Multi-pass membrane protein</topology>
    </subcellularLocation>
</comment>
<evidence type="ECO:0000256" key="14">
    <source>
        <dbReference type="ARBA" id="ARBA00022927"/>
    </source>
</evidence>
<evidence type="ECO:0000256" key="7">
    <source>
        <dbReference type="ARBA" id="ARBA00022593"/>
    </source>
</evidence>
<evidence type="ECO:0000256" key="4">
    <source>
        <dbReference type="ARBA" id="ARBA00008704"/>
    </source>
</evidence>
<evidence type="ECO:0000256" key="13">
    <source>
        <dbReference type="ARBA" id="ARBA00022833"/>
    </source>
</evidence>
<organism evidence="22">
    <name type="scientific">Capra hircus</name>
    <name type="common">Goat</name>
    <dbReference type="NCBI Taxonomy" id="9925"/>
    <lineage>
        <taxon>Eukaryota</taxon>
        <taxon>Metazoa</taxon>
        <taxon>Chordata</taxon>
        <taxon>Craniata</taxon>
        <taxon>Vertebrata</taxon>
        <taxon>Euteleostomi</taxon>
        <taxon>Mammalia</taxon>
        <taxon>Eutheria</taxon>
        <taxon>Laurasiatheria</taxon>
        <taxon>Artiodactyla</taxon>
        <taxon>Ruminantia</taxon>
        <taxon>Pecora</taxon>
        <taxon>Bovidae</taxon>
        <taxon>Caprinae</taxon>
        <taxon>Capra</taxon>
    </lineage>
</organism>
<protein>
    <recommendedName>
        <fullName evidence="5">RING-type E3 ubiquitin transferase</fullName>
        <ecNumber evidence="5">2.3.2.27</ecNumber>
    </recommendedName>
</protein>
<name>A0A8C2R349_CAPHI</name>
<keyword evidence="10" id="KW-0479">Metal-binding</keyword>
<evidence type="ECO:0000256" key="2">
    <source>
        <dbReference type="ARBA" id="ARBA00004585"/>
    </source>
</evidence>
<dbReference type="InterPro" id="IPR001841">
    <property type="entry name" value="Znf_RING"/>
</dbReference>
<dbReference type="PANTHER" id="PTHR23350:SF0">
    <property type="entry name" value="PEROXISOME BIOGENESIS FACTOR 10"/>
    <property type="match status" value="1"/>
</dbReference>
<dbReference type="InterPro" id="IPR013083">
    <property type="entry name" value="Znf_RING/FYVE/PHD"/>
</dbReference>
<dbReference type="InterPro" id="IPR006845">
    <property type="entry name" value="Pex_N"/>
</dbReference>
<comment type="pathway">
    <text evidence="3">Protein modification; protein ubiquitination.</text>
</comment>
<dbReference type="Pfam" id="PF00097">
    <property type="entry name" value="zf-C3HC4"/>
    <property type="match status" value="1"/>
</dbReference>
<evidence type="ECO:0000256" key="11">
    <source>
        <dbReference type="ARBA" id="ARBA00022771"/>
    </source>
</evidence>
<keyword evidence="12" id="KW-0833">Ubl conjugation pathway</keyword>
<evidence type="ECO:0000256" key="19">
    <source>
        <dbReference type="PROSITE-ProRule" id="PRU00175"/>
    </source>
</evidence>
<evidence type="ECO:0000256" key="3">
    <source>
        <dbReference type="ARBA" id="ARBA00004906"/>
    </source>
</evidence>
<proteinExistence type="inferred from homology"/>
<keyword evidence="8" id="KW-0808">Transferase</keyword>
<dbReference type="SUPFAM" id="SSF57850">
    <property type="entry name" value="RING/U-box"/>
    <property type="match status" value="1"/>
</dbReference>
<comment type="similarity">
    <text evidence="4">Belongs to the pex2/pex10/pex12 family.</text>
</comment>
<feature type="transmembrane region" description="Helical" evidence="20">
    <location>
        <begin position="190"/>
        <end position="210"/>
    </location>
</feature>
<keyword evidence="7" id="KW-0962">Peroxisome biogenesis</keyword>
<evidence type="ECO:0000256" key="1">
    <source>
        <dbReference type="ARBA" id="ARBA00000900"/>
    </source>
</evidence>
<comment type="function">
    <text evidence="18">E3 ubiquitin-protein ligase component of a retrotranslocation channel required for peroxisome organization by mediating export of the PEX5 receptor from peroxisomes to the cytosol, thereby promoting PEX5 recycling. The retrotranslocation channel is composed of PEX2, PEX10 and PEX12; each subunit contributing transmembrane segments that coassemble into an open channel that specifically allows the passage of PEX5 through the peroxisomal membrane. PEX10 also regulates PEX5 recycling by acting as a E3 ubiquitin-protein ligase. When PEX5 recycling is compromised, PEX10 catalyzes polyubiquitination of PEX5 during its passage through the retrotranslocation channel, leading to its degradation.</text>
</comment>
<reference evidence="22" key="2">
    <citation type="submission" date="2025-08" db="UniProtKB">
        <authorList>
            <consortium name="Ensembl"/>
        </authorList>
    </citation>
    <scope>IDENTIFICATION</scope>
</reference>
<evidence type="ECO:0000256" key="16">
    <source>
        <dbReference type="ARBA" id="ARBA00023136"/>
    </source>
</evidence>
<evidence type="ECO:0000256" key="15">
    <source>
        <dbReference type="ARBA" id="ARBA00022989"/>
    </source>
</evidence>
<evidence type="ECO:0000259" key="21">
    <source>
        <dbReference type="PROSITE" id="PS50089"/>
    </source>
</evidence>
<dbReference type="GO" id="GO:0061630">
    <property type="term" value="F:ubiquitin protein ligase activity"/>
    <property type="evidence" value="ECO:0007669"/>
    <property type="project" value="UniProtKB-EC"/>
</dbReference>
<keyword evidence="6" id="KW-0813">Transport</keyword>
<dbReference type="InterPro" id="IPR025654">
    <property type="entry name" value="PEX2/10"/>
</dbReference>
<dbReference type="PROSITE" id="PS50089">
    <property type="entry name" value="ZF_RING_2"/>
    <property type="match status" value="1"/>
</dbReference>
<dbReference type="PANTHER" id="PTHR23350">
    <property type="entry name" value="PEROXISOME ASSEMBLY PROTEIN 10"/>
    <property type="match status" value="1"/>
</dbReference>
<comment type="catalytic activity">
    <reaction evidence="1">
        <text>S-ubiquitinyl-[E2 ubiquitin-conjugating enzyme]-L-cysteine + [acceptor protein]-L-lysine = [E2 ubiquitin-conjugating enzyme]-L-cysteine + N(6)-ubiquitinyl-[acceptor protein]-L-lysine.</text>
        <dbReference type="EC" id="2.3.2.27"/>
    </reaction>
</comment>
<dbReference type="InterPro" id="IPR018957">
    <property type="entry name" value="Znf_C3HC4_RING-type"/>
</dbReference>
<evidence type="ECO:0000256" key="8">
    <source>
        <dbReference type="ARBA" id="ARBA00022679"/>
    </source>
</evidence>
<sequence>MASAAASPPEVVRAAQKDDYYRGGLRSAAGGALHNLAGYQTLGEEYVSIVQVGPSQRHVPSKLRRGILVALHTVLPYLLDKALLHLEHELQAAGDGAWPLRGSLAPSSQSGVRRWVHRCMAGLTEQQQGVLLRAMSVLKQGLGCLQRLHVAWFYIHGVFYHLAKRFTGITYLRVRRPLAEDPRVRASYQLLGLVSLLHLVLAVGLQLYGFQQRQRAQREWRLQRGLSRRRSHAEERAVSRNPLCTLCLEERRHSTATPCGHLFCWECITHWGDTKVGIWSIPVPKTACHLGEGRASRSLQVGWTRGNIWSQGTALVEAGEAPTQKERP</sequence>
<keyword evidence="17" id="KW-0576">Peroxisome</keyword>
<dbReference type="InterPro" id="IPR017907">
    <property type="entry name" value="Znf_RING_CS"/>
</dbReference>
<dbReference type="PROSITE" id="PS00518">
    <property type="entry name" value="ZF_RING_1"/>
    <property type="match status" value="1"/>
</dbReference>
<evidence type="ECO:0000256" key="17">
    <source>
        <dbReference type="ARBA" id="ARBA00023140"/>
    </source>
</evidence>
<reference evidence="22" key="1">
    <citation type="submission" date="2019-03" db="EMBL/GenBank/DDBJ databases">
        <title>Genome sequencing and reference-guided assembly of Black Bengal Goat (Capra hircus).</title>
        <authorList>
            <person name="Siddiki A.Z."/>
            <person name="Baten A."/>
            <person name="Billah M."/>
            <person name="Alam M.A.U."/>
            <person name="Shawrob K.S.M."/>
            <person name="Saha S."/>
            <person name="Chowdhury M."/>
            <person name="Rahman A.H."/>
            <person name="Stear M."/>
            <person name="Miah G."/>
            <person name="Das G.B."/>
            <person name="Hossain M.M."/>
            <person name="Kumkum M."/>
            <person name="Islam M.S."/>
            <person name="Mollah A.M."/>
            <person name="Ahsan A."/>
            <person name="Tusar F."/>
            <person name="Khan M.K.I."/>
        </authorList>
    </citation>
    <scope>NUCLEOTIDE SEQUENCE [LARGE SCALE GENOMIC DNA]</scope>
</reference>
<evidence type="ECO:0000313" key="22">
    <source>
        <dbReference type="Ensembl" id="ENSCHIP00010022818.1"/>
    </source>
</evidence>
<evidence type="ECO:0000256" key="6">
    <source>
        <dbReference type="ARBA" id="ARBA00022448"/>
    </source>
</evidence>
<evidence type="ECO:0000256" key="10">
    <source>
        <dbReference type="ARBA" id="ARBA00022723"/>
    </source>
</evidence>
<dbReference type="AlphaFoldDB" id="A0A8C2R349"/>
<keyword evidence="16 20" id="KW-0472">Membrane</keyword>
<keyword evidence="15 20" id="KW-1133">Transmembrane helix</keyword>
<evidence type="ECO:0000256" key="12">
    <source>
        <dbReference type="ARBA" id="ARBA00022786"/>
    </source>
</evidence>
<accession>A0A8C2R349</accession>
<keyword evidence="11 19" id="KW-0863">Zinc-finger</keyword>
<keyword evidence="14" id="KW-0653">Protein transport</keyword>
<keyword evidence="9 20" id="KW-0812">Transmembrane</keyword>
<keyword evidence="13" id="KW-0862">Zinc</keyword>
<dbReference type="Gene3D" id="3.30.40.10">
    <property type="entry name" value="Zinc/RING finger domain, C3HC4 (zinc finger)"/>
    <property type="match status" value="1"/>
</dbReference>
<evidence type="ECO:0000256" key="5">
    <source>
        <dbReference type="ARBA" id="ARBA00012483"/>
    </source>
</evidence>
<evidence type="ECO:0000256" key="20">
    <source>
        <dbReference type="SAM" id="Phobius"/>
    </source>
</evidence>
<feature type="domain" description="RING-type" evidence="21">
    <location>
        <begin position="244"/>
        <end position="288"/>
    </location>
</feature>
<evidence type="ECO:0000256" key="18">
    <source>
        <dbReference type="ARBA" id="ARBA00045271"/>
    </source>
</evidence>